<feature type="region of interest" description="Disordered" evidence="1">
    <location>
        <begin position="1"/>
        <end position="168"/>
    </location>
</feature>
<evidence type="ECO:0000256" key="1">
    <source>
        <dbReference type="SAM" id="MobiDB-lite"/>
    </source>
</evidence>
<sequence>MVHIVSSEAAHIKDASERPTLISEEDADDIVIPHLRRDSNKNEKEKSGGSDQSAMETSSAAAAAATKPVNTSADKENISTSASDRRGSSQADKRRASQISGISQGKKEKEPKEKQSSKKKNSASELSVPGKIGAPVSNGPSDLLSPTDGTEKKRARHSPVVTKDVEEV</sequence>
<dbReference type="Proteomes" id="UP000735302">
    <property type="component" value="Unassembled WGS sequence"/>
</dbReference>
<gene>
    <name evidence="2" type="ORF">PoB_000557900</name>
</gene>
<comment type="caution">
    <text evidence="2">The sequence shown here is derived from an EMBL/GenBank/DDBJ whole genome shotgun (WGS) entry which is preliminary data.</text>
</comment>
<accession>A0AAV3YAI7</accession>
<protein>
    <submittedName>
        <fullName evidence="2">Uncharacterized protein</fullName>
    </submittedName>
</protein>
<keyword evidence="3" id="KW-1185">Reference proteome</keyword>
<feature type="compositionally biased region" description="Basic and acidic residues" evidence="1">
    <location>
        <begin position="73"/>
        <end position="95"/>
    </location>
</feature>
<dbReference type="EMBL" id="BLXT01000641">
    <property type="protein sequence ID" value="GFN79073.1"/>
    <property type="molecule type" value="Genomic_DNA"/>
</dbReference>
<evidence type="ECO:0000313" key="3">
    <source>
        <dbReference type="Proteomes" id="UP000735302"/>
    </source>
</evidence>
<feature type="compositionally biased region" description="Basic and acidic residues" evidence="1">
    <location>
        <begin position="105"/>
        <end position="116"/>
    </location>
</feature>
<feature type="compositionally biased region" description="Polar residues" evidence="1">
    <location>
        <begin position="49"/>
        <end position="59"/>
    </location>
</feature>
<name>A0AAV3YAI7_9GAST</name>
<feature type="compositionally biased region" description="Basic and acidic residues" evidence="1">
    <location>
        <begin position="35"/>
        <end position="48"/>
    </location>
</feature>
<reference evidence="2 3" key="1">
    <citation type="journal article" date="2021" name="Elife">
        <title>Chloroplast acquisition without the gene transfer in kleptoplastic sea slugs, Plakobranchus ocellatus.</title>
        <authorList>
            <person name="Maeda T."/>
            <person name="Takahashi S."/>
            <person name="Yoshida T."/>
            <person name="Shimamura S."/>
            <person name="Takaki Y."/>
            <person name="Nagai Y."/>
            <person name="Toyoda A."/>
            <person name="Suzuki Y."/>
            <person name="Arimoto A."/>
            <person name="Ishii H."/>
            <person name="Satoh N."/>
            <person name="Nishiyama T."/>
            <person name="Hasebe M."/>
            <person name="Maruyama T."/>
            <person name="Minagawa J."/>
            <person name="Obokata J."/>
            <person name="Shigenobu S."/>
        </authorList>
    </citation>
    <scope>NUCLEOTIDE SEQUENCE [LARGE SCALE GENOMIC DNA]</scope>
</reference>
<dbReference type="AlphaFoldDB" id="A0AAV3YAI7"/>
<proteinExistence type="predicted"/>
<evidence type="ECO:0000313" key="2">
    <source>
        <dbReference type="EMBL" id="GFN79073.1"/>
    </source>
</evidence>
<organism evidence="2 3">
    <name type="scientific">Plakobranchus ocellatus</name>
    <dbReference type="NCBI Taxonomy" id="259542"/>
    <lineage>
        <taxon>Eukaryota</taxon>
        <taxon>Metazoa</taxon>
        <taxon>Spiralia</taxon>
        <taxon>Lophotrochozoa</taxon>
        <taxon>Mollusca</taxon>
        <taxon>Gastropoda</taxon>
        <taxon>Heterobranchia</taxon>
        <taxon>Euthyneura</taxon>
        <taxon>Panpulmonata</taxon>
        <taxon>Sacoglossa</taxon>
        <taxon>Placobranchoidea</taxon>
        <taxon>Plakobranchidae</taxon>
        <taxon>Plakobranchus</taxon>
    </lineage>
</organism>